<feature type="non-terminal residue" evidence="16">
    <location>
        <position position="1"/>
    </location>
</feature>
<evidence type="ECO:0000256" key="3">
    <source>
        <dbReference type="ARBA" id="ARBA00022692"/>
    </source>
</evidence>
<dbReference type="PANTHER" id="PTHR24286">
    <property type="entry name" value="CYTOCHROME P450 26"/>
    <property type="match status" value="1"/>
</dbReference>
<keyword evidence="8" id="KW-0472">Membrane</keyword>
<sequence>FGKVFKSHLFGSPAIVSCDPELNAYVLQNENKLFECSYPKAIHGILGKNSLLVIVGDVHRRLRTQALNLINTAKSRHDFLADIERNALLVMDSWKDKQTVSFCEEARKFTFNVIVRQMLSLTPENPSTARILADFLTFMKGLVSLPLYIPGTPYARAVQARKRILSAVQMIVEERSKKGAEYKPSGDFLDILLASGGLKDNEKLSLVMDLLLGGYETTYLLLAMIIHLLGDSQAALQQLKGEHEMIASIKQKDKNLTWDHYKQMTFTQQVINEALRYGNVVKFVHRKALKDITYKEIQIPKGWKVLPVFTGVHLDQSIYTDALEFNPWRWQMPTPTSKQFTPFGGGTRLCPGSELAKVEIAFFIHHLILNYRWKVNDRDHALAHPYVEFEKGLPIVIERYS</sequence>
<protein>
    <recommendedName>
        <fullName evidence="12">Cytochrome P450 724B1</fullName>
    </recommendedName>
    <alternativeName>
        <fullName evidence="13">(22S)-22-hydroxycampesterol synthase</fullName>
    </alternativeName>
</protein>
<comment type="similarity">
    <text evidence="15">Belongs to the cytochrome P450 family.</text>
</comment>
<dbReference type="FunFam" id="1.10.630.10:FF:000057">
    <property type="entry name" value="Cytochrome P450 724B1"/>
    <property type="match status" value="1"/>
</dbReference>
<keyword evidence="15" id="KW-0560">Oxidoreductase</keyword>
<evidence type="ECO:0000256" key="7">
    <source>
        <dbReference type="ARBA" id="ARBA00023059"/>
    </source>
</evidence>
<evidence type="ECO:0000256" key="6">
    <source>
        <dbReference type="ARBA" id="ARBA00023004"/>
    </source>
</evidence>
<evidence type="ECO:0000256" key="1">
    <source>
        <dbReference type="ARBA" id="ARBA00004370"/>
    </source>
</evidence>
<comment type="pathway">
    <text evidence="9">Plant hormone biosynthesis; brassinosteroid biosynthesis.</text>
</comment>
<comment type="subcellular location">
    <subcellularLocation>
        <location evidence="1">Membrane</location>
    </subcellularLocation>
</comment>
<dbReference type="CDD" id="cd11043">
    <property type="entry name" value="CYP90-like"/>
    <property type="match status" value="1"/>
</dbReference>
<dbReference type="GO" id="GO:0004497">
    <property type="term" value="F:monooxygenase activity"/>
    <property type="evidence" value="ECO:0007669"/>
    <property type="project" value="UniProtKB-KW"/>
</dbReference>
<keyword evidence="6 14" id="KW-0408">Iron</keyword>
<comment type="pathway">
    <text evidence="2">Alkaloid biosynthesis; taxol biosynthesis.</text>
</comment>
<keyword evidence="3" id="KW-0812">Transmembrane</keyword>
<dbReference type="PRINTS" id="PR00385">
    <property type="entry name" value="P450"/>
</dbReference>
<dbReference type="AlphaFoldDB" id="A0AA38L373"/>
<comment type="caution">
    <text evidence="16">The sequence shown here is derived from an EMBL/GenBank/DDBJ whole genome shotgun (WGS) entry which is preliminary data.</text>
</comment>
<comment type="cofactor">
    <cofactor evidence="14">
        <name>heme</name>
        <dbReference type="ChEBI" id="CHEBI:30413"/>
    </cofactor>
</comment>
<comment type="catalytic activity">
    <reaction evidence="10">
        <text>campesterol + reduced [NADPH--hemoprotein reductase] + O2 = (22S)-22-hydroxycampesterol + oxidized [NADPH--hemoprotein reductase] + H2O + H(+)</text>
        <dbReference type="Rhea" id="RHEA:69835"/>
        <dbReference type="Rhea" id="RHEA-COMP:11964"/>
        <dbReference type="Rhea" id="RHEA-COMP:11965"/>
        <dbReference type="ChEBI" id="CHEBI:15377"/>
        <dbReference type="ChEBI" id="CHEBI:15378"/>
        <dbReference type="ChEBI" id="CHEBI:15379"/>
        <dbReference type="ChEBI" id="CHEBI:28623"/>
        <dbReference type="ChEBI" id="CHEBI:57618"/>
        <dbReference type="ChEBI" id="CHEBI:58210"/>
        <dbReference type="ChEBI" id="CHEBI:72331"/>
    </reaction>
    <physiologicalReaction direction="left-to-right" evidence="10">
        <dbReference type="Rhea" id="RHEA:69836"/>
    </physiologicalReaction>
</comment>
<dbReference type="GO" id="GO:0020037">
    <property type="term" value="F:heme binding"/>
    <property type="evidence" value="ECO:0007669"/>
    <property type="project" value="InterPro"/>
</dbReference>
<dbReference type="SUPFAM" id="SSF48264">
    <property type="entry name" value="Cytochrome P450"/>
    <property type="match status" value="1"/>
</dbReference>
<dbReference type="GO" id="GO:0042617">
    <property type="term" value="P:paclitaxel biosynthetic process"/>
    <property type="evidence" value="ECO:0007669"/>
    <property type="project" value="UniProtKB-KW"/>
</dbReference>
<feature type="binding site" description="axial binding residue" evidence="14">
    <location>
        <position position="350"/>
    </location>
    <ligand>
        <name>heme</name>
        <dbReference type="ChEBI" id="CHEBI:30413"/>
    </ligand>
    <ligandPart>
        <name>Fe</name>
        <dbReference type="ChEBI" id="CHEBI:18248"/>
    </ligandPart>
</feature>
<dbReference type="Proteomes" id="UP000824469">
    <property type="component" value="Unassembled WGS sequence"/>
</dbReference>
<accession>A0AA38L373</accession>
<dbReference type="GO" id="GO:0010268">
    <property type="term" value="P:brassinosteroid homeostasis"/>
    <property type="evidence" value="ECO:0007669"/>
    <property type="project" value="TreeGrafter"/>
</dbReference>
<dbReference type="GO" id="GO:0016705">
    <property type="term" value="F:oxidoreductase activity, acting on paired donors, with incorporation or reduction of molecular oxygen"/>
    <property type="evidence" value="ECO:0007669"/>
    <property type="project" value="InterPro"/>
</dbReference>
<evidence type="ECO:0000256" key="12">
    <source>
        <dbReference type="ARBA" id="ARBA00067336"/>
    </source>
</evidence>
<evidence type="ECO:0000256" key="9">
    <source>
        <dbReference type="ARBA" id="ARBA00037910"/>
    </source>
</evidence>
<keyword evidence="4 14" id="KW-0479">Metal-binding</keyword>
<gene>
    <name evidence="16" type="ORF">KI387_028268</name>
</gene>
<dbReference type="InterPro" id="IPR002401">
    <property type="entry name" value="Cyt_P450_E_grp-I"/>
</dbReference>
<dbReference type="GO" id="GO:0005506">
    <property type="term" value="F:iron ion binding"/>
    <property type="evidence" value="ECO:0007669"/>
    <property type="project" value="InterPro"/>
</dbReference>
<evidence type="ECO:0000256" key="2">
    <source>
        <dbReference type="ARBA" id="ARBA00005122"/>
    </source>
</evidence>
<evidence type="ECO:0000256" key="8">
    <source>
        <dbReference type="ARBA" id="ARBA00023136"/>
    </source>
</evidence>
<keyword evidence="5" id="KW-1133">Transmembrane helix</keyword>
<evidence type="ECO:0000256" key="15">
    <source>
        <dbReference type="RuleBase" id="RU000461"/>
    </source>
</evidence>
<keyword evidence="14 15" id="KW-0349">Heme</keyword>
<evidence type="ECO:0000313" key="16">
    <source>
        <dbReference type="EMBL" id="KAH9313233.1"/>
    </source>
</evidence>
<dbReference type="InterPro" id="IPR001128">
    <property type="entry name" value="Cyt_P450"/>
</dbReference>
<dbReference type="EMBL" id="JAHRHJ020000006">
    <property type="protein sequence ID" value="KAH9313233.1"/>
    <property type="molecule type" value="Genomic_DNA"/>
</dbReference>
<dbReference type="PANTHER" id="PTHR24286:SF37">
    <property type="entry name" value="CYTOCHROME P450 724B1"/>
    <property type="match status" value="1"/>
</dbReference>
<evidence type="ECO:0000313" key="17">
    <source>
        <dbReference type="Proteomes" id="UP000824469"/>
    </source>
</evidence>
<name>A0AA38L373_TAXCH</name>
<evidence type="ECO:0000256" key="4">
    <source>
        <dbReference type="ARBA" id="ARBA00022723"/>
    </source>
</evidence>
<dbReference type="InterPro" id="IPR036396">
    <property type="entry name" value="Cyt_P450_sf"/>
</dbReference>
<keyword evidence="15" id="KW-0503">Monooxygenase</keyword>
<proteinExistence type="inferred from homology"/>
<dbReference type="InterPro" id="IPR017972">
    <property type="entry name" value="Cyt_P450_CS"/>
</dbReference>
<reference evidence="16 17" key="1">
    <citation type="journal article" date="2021" name="Nat. Plants">
        <title>The Taxus genome provides insights into paclitaxel biosynthesis.</title>
        <authorList>
            <person name="Xiong X."/>
            <person name="Gou J."/>
            <person name="Liao Q."/>
            <person name="Li Y."/>
            <person name="Zhou Q."/>
            <person name="Bi G."/>
            <person name="Li C."/>
            <person name="Du R."/>
            <person name="Wang X."/>
            <person name="Sun T."/>
            <person name="Guo L."/>
            <person name="Liang H."/>
            <person name="Lu P."/>
            <person name="Wu Y."/>
            <person name="Zhang Z."/>
            <person name="Ro D.K."/>
            <person name="Shang Y."/>
            <person name="Huang S."/>
            <person name="Yan J."/>
        </authorList>
    </citation>
    <scope>NUCLEOTIDE SEQUENCE [LARGE SCALE GENOMIC DNA]</scope>
    <source>
        <strain evidence="16">Ta-2019</strain>
    </source>
</reference>
<dbReference type="Pfam" id="PF00067">
    <property type="entry name" value="p450"/>
    <property type="match status" value="1"/>
</dbReference>
<dbReference type="Gene3D" id="1.10.630.10">
    <property type="entry name" value="Cytochrome P450"/>
    <property type="match status" value="1"/>
</dbReference>
<dbReference type="GO" id="GO:0016125">
    <property type="term" value="P:sterol metabolic process"/>
    <property type="evidence" value="ECO:0007669"/>
    <property type="project" value="TreeGrafter"/>
</dbReference>
<evidence type="ECO:0000256" key="14">
    <source>
        <dbReference type="PIRSR" id="PIRSR602401-1"/>
    </source>
</evidence>
<dbReference type="PROSITE" id="PS00086">
    <property type="entry name" value="CYTOCHROME_P450"/>
    <property type="match status" value="1"/>
</dbReference>
<dbReference type="GO" id="GO:0016020">
    <property type="term" value="C:membrane"/>
    <property type="evidence" value="ECO:0007669"/>
    <property type="project" value="UniProtKB-SubCell"/>
</dbReference>
<keyword evidence="17" id="KW-1185">Reference proteome</keyword>
<keyword evidence="7" id="KW-0876">Taxol biosynthesis</keyword>
<dbReference type="OMA" id="NAFVLQN"/>
<organism evidence="16 17">
    <name type="scientific">Taxus chinensis</name>
    <name type="common">Chinese yew</name>
    <name type="synonym">Taxus wallichiana var. chinensis</name>
    <dbReference type="NCBI Taxonomy" id="29808"/>
    <lineage>
        <taxon>Eukaryota</taxon>
        <taxon>Viridiplantae</taxon>
        <taxon>Streptophyta</taxon>
        <taxon>Embryophyta</taxon>
        <taxon>Tracheophyta</taxon>
        <taxon>Spermatophyta</taxon>
        <taxon>Pinopsida</taxon>
        <taxon>Pinidae</taxon>
        <taxon>Conifers II</taxon>
        <taxon>Cupressales</taxon>
        <taxon>Taxaceae</taxon>
        <taxon>Taxus</taxon>
    </lineage>
</organism>
<evidence type="ECO:0000256" key="5">
    <source>
        <dbReference type="ARBA" id="ARBA00022989"/>
    </source>
</evidence>
<evidence type="ECO:0000256" key="10">
    <source>
        <dbReference type="ARBA" id="ARBA00052777"/>
    </source>
</evidence>
<evidence type="ECO:0000256" key="13">
    <source>
        <dbReference type="ARBA" id="ARBA00077474"/>
    </source>
</evidence>
<comment type="pathway">
    <text evidence="11">Steroid biosynthesis.</text>
</comment>
<evidence type="ECO:0000256" key="11">
    <source>
        <dbReference type="ARBA" id="ARBA00060577"/>
    </source>
</evidence>
<dbReference type="PRINTS" id="PR00463">
    <property type="entry name" value="EP450I"/>
</dbReference>
<dbReference type="GO" id="GO:0016132">
    <property type="term" value="P:brassinosteroid biosynthetic process"/>
    <property type="evidence" value="ECO:0007669"/>
    <property type="project" value="TreeGrafter"/>
</dbReference>